<dbReference type="EMBL" id="LKAM01000007">
    <property type="protein sequence ID" value="KUM47507.1"/>
    <property type="molecule type" value="Genomic_DNA"/>
</dbReference>
<gene>
    <name evidence="1" type="ORF">ABT39_MTgene5693</name>
</gene>
<dbReference type="AlphaFoldDB" id="A0A101LY94"/>
<accession>A0A101LY94</accession>
<comment type="caution">
    <text evidence="1">The sequence shown here is derived from an EMBL/GenBank/DDBJ whole genome shotgun (WGS) entry which is preliminary data.</text>
</comment>
<evidence type="ECO:0000313" key="1">
    <source>
        <dbReference type="EMBL" id="KUM47507.1"/>
    </source>
</evidence>
<sequence length="100" mass="10852">MASSQAKATSQARVHLYPIKYLEAKRCYRSLSSYPTTPPSNSKAELGDVIELASSPVGREFAASPSIITYISENSLTQQEQVSYILGIPTVSICVDLPTQ</sequence>
<geneLocation type="mitochondrion" evidence="1"/>
<protein>
    <submittedName>
        <fullName evidence="1">Uncharacterized protein</fullName>
    </submittedName>
</protein>
<keyword evidence="1" id="KW-0496">Mitochondrion</keyword>
<proteinExistence type="predicted"/>
<name>A0A101LY94_PICGL</name>
<reference evidence="1" key="1">
    <citation type="journal article" date="2015" name="Genome Biol. Evol.">
        <title>Organellar Genomes of White Spruce (Picea glauca): Assembly and Annotation.</title>
        <authorList>
            <person name="Jackman S.D."/>
            <person name="Warren R.L."/>
            <person name="Gibb E.A."/>
            <person name="Vandervalk B.P."/>
            <person name="Mohamadi H."/>
            <person name="Chu J."/>
            <person name="Raymond A."/>
            <person name="Pleasance S."/>
            <person name="Coope R."/>
            <person name="Wildung M.R."/>
            <person name="Ritland C.E."/>
            <person name="Bousquet J."/>
            <person name="Jones S.J."/>
            <person name="Bohlmann J."/>
            <person name="Birol I."/>
        </authorList>
    </citation>
    <scope>NUCLEOTIDE SEQUENCE [LARGE SCALE GENOMIC DNA]</scope>
    <source>
        <tissue evidence="1">Flushing bud</tissue>
    </source>
</reference>
<organism evidence="1">
    <name type="scientific">Picea glauca</name>
    <name type="common">White spruce</name>
    <name type="synonym">Pinus glauca</name>
    <dbReference type="NCBI Taxonomy" id="3330"/>
    <lineage>
        <taxon>Eukaryota</taxon>
        <taxon>Viridiplantae</taxon>
        <taxon>Streptophyta</taxon>
        <taxon>Embryophyta</taxon>
        <taxon>Tracheophyta</taxon>
        <taxon>Spermatophyta</taxon>
        <taxon>Pinopsida</taxon>
        <taxon>Pinidae</taxon>
        <taxon>Conifers I</taxon>
        <taxon>Pinales</taxon>
        <taxon>Pinaceae</taxon>
        <taxon>Picea</taxon>
    </lineage>
</organism>